<name>A0A1G6X872_9GAMM</name>
<keyword evidence="2" id="KW-0132">Cell division</keyword>
<organism evidence="2 3">
    <name type="scientific">Aquimonas voraii</name>
    <dbReference type="NCBI Taxonomy" id="265719"/>
    <lineage>
        <taxon>Bacteria</taxon>
        <taxon>Pseudomonadati</taxon>
        <taxon>Pseudomonadota</taxon>
        <taxon>Gammaproteobacteria</taxon>
        <taxon>Lysobacterales</taxon>
        <taxon>Lysobacteraceae</taxon>
        <taxon>Aquimonas</taxon>
    </lineage>
</organism>
<dbReference type="NCBIfam" id="TIGR02449">
    <property type="entry name" value="TIGR02449 family protein"/>
    <property type="match status" value="1"/>
</dbReference>
<gene>
    <name evidence="2" type="ORF">SAMN04488509_10691</name>
</gene>
<proteinExistence type="predicted"/>
<feature type="coiled-coil region" evidence="1">
    <location>
        <begin position="10"/>
        <end position="72"/>
    </location>
</feature>
<evidence type="ECO:0000256" key="1">
    <source>
        <dbReference type="SAM" id="Coils"/>
    </source>
</evidence>
<dbReference type="InterPro" id="IPR012662">
    <property type="entry name" value="CHP02449"/>
</dbReference>
<dbReference type="OrthoDB" id="6120894at2"/>
<protein>
    <submittedName>
        <fullName evidence="2">Cell division protein ZapB</fullName>
    </submittedName>
</protein>
<keyword evidence="3" id="KW-1185">Reference proteome</keyword>
<evidence type="ECO:0000313" key="3">
    <source>
        <dbReference type="Proteomes" id="UP000199603"/>
    </source>
</evidence>
<accession>A0A1G6X872</accession>
<dbReference type="AlphaFoldDB" id="A0A1G6X872"/>
<keyword evidence="2" id="KW-0131">Cell cycle</keyword>
<dbReference type="Proteomes" id="UP000199603">
    <property type="component" value="Unassembled WGS sequence"/>
</dbReference>
<sequence length="73" mass="8082">MSIPDPVEQLAALAERVERLAALVQQLSGENANLRQSQQQLLGERASLLSKNEQARARVEAMIQRLKSLEQSA</sequence>
<dbReference type="GO" id="GO:0051301">
    <property type="term" value="P:cell division"/>
    <property type="evidence" value="ECO:0007669"/>
    <property type="project" value="UniProtKB-KW"/>
</dbReference>
<dbReference type="EMBL" id="FNAG01000006">
    <property type="protein sequence ID" value="SDD74339.1"/>
    <property type="molecule type" value="Genomic_DNA"/>
</dbReference>
<evidence type="ECO:0000313" key="2">
    <source>
        <dbReference type="EMBL" id="SDD74339.1"/>
    </source>
</evidence>
<reference evidence="2 3" key="1">
    <citation type="submission" date="2016-10" db="EMBL/GenBank/DDBJ databases">
        <authorList>
            <person name="de Groot N.N."/>
        </authorList>
    </citation>
    <scope>NUCLEOTIDE SEQUENCE [LARGE SCALE GENOMIC DNA]</scope>
    <source>
        <strain evidence="2 3">DSM 16957</strain>
    </source>
</reference>
<dbReference type="RefSeq" id="WP_091242749.1">
    <property type="nucleotide sequence ID" value="NZ_FNAG01000006.1"/>
</dbReference>
<keyword evidence="1" id="KW-0175">Coiled coil</keyword>
<dbReference type="STRING" id="265719.SAMN04488509_10691"/>